<evidence type="ECO:0000259" key="5">
    <source>
        <dbReference type="PROSITE" id="PS50931"/>
    </source>
</evidence>
<dbReference type="InterPro" id="IPR000847">
    <property type="entry name" value="LysR_HTH_N"/>
</dbReference>
<dbReference type="PROSITE" id="PS50931">
    <property type="entry name" value="HTH_LYSR"/>
    <property type="match status" value="1"/>
</dbReference>
<dbReference type="SUPFAM" id="SSF53850">
    <property type="entry name" value="Periplasmic binding protein-like II"/>
    <property type="match status" value="1"/>
</dbReference>
<dbReference type="Pfam" id="PF03466">
    <property type="entry name" value="LysR_substrate"/>
    <property type="match status" value="1"/>
</dbReference>
<keyword evidence="2" id="KW-0805">Transcription regulation</keyword>
<organism evidence="6 7">
    <name type="scientific">Pedobacter antarcticus</name>
    <dbReference type="NCBI Taxonomy" id="34086"/>
    <lineage>
        <taxon>Bacteria</taxon>
        <taxon>Pseudomonadati</taxon>
        <taxon>Bacteroidota</taxon>
        <taxon>Sphingobacteriia</taxon>
        <taxon>Sphingobacteriales</taxon>
        <taxon>Sphingobacteriaceae</taxon>
        <taxon>Pedobacter</taxon>
    </lineage>
</organism>
<dbReference type="Gene3D" id="3.40.190.10">
    <property type="entry name" value="Periplasmic binding protein-like II"/>
    <property type="match status" value="2"/>
</dbReference>
<dbReference type="Proteomes" id="UP000183129">
    <property type="component" value="Unassembled WGS sequence"/>
</dbReference>
<dbReference type="InterPro" id="IPR005119">
    <property type="entry name" value="LysR_subst-bd"/>
</dbReference>
<name>A0A1I2DC83_9SPHI</name>
<dbReference type="STRING" id="34086.SAMN04488084_103110"/>
<evidence type="ECO:0000313" key="6">
    <source>
        <dbReference type="EMBL" id="SFE78146.1"/>
    </source>
</evidence>
<proteinExistence type="inferred from homology"/>
<gene>
    <name evidence="6" type="ORF">SAMN03003324_01441</name>
</gene>
<reference evidence="6 7" key="1">
    <citation type="submission" date="2016-10" db="EMBL/GenBank/DDBJ databases">
        <authorList>
            <person name="de Groot N.N."/>
        </authorList>
    </citation>
    <scope>NUCLEOTIDE SEQUENCE [LARGE SCALE GENOMIC DNA]</scope>
    <source>
        <strain evidence="6 7">ATCC 51969</strain>
    </source>
</reference>
<dbReference type="PANTHER" id="PTHR30346:SF28">
    <property type="entry name" value="HTH-TYPE TRANSCRIPTIONAL REGULATOR CYNR"/>
    <property type="match status" value="1"/>
</dbReference>
<dbReference type="SUPFAM" id="SSF46785">
    <property type="entry name" value="Winged helix' DNA-binding domain"/>
    <property type="match status" value="1"/>
</dbReference>
<dbReference type="Gene3D" id="1.10.10.10">
    <property type="entry name" value="Winged helix-like DNA-binding domain superfamily/Winged helix DNA-binding domain"/>
    <property type="match status" value="1"/>
</dbReference>
<dbReference type="FunFam" id="1.10.10.10:FF:000001">
    <property type="entry name" value="LysR family transcriptional regulator"/>
    <property type="match status" value="1"/>
</dbReference>
<sequence>MPKNAIIAYSNAYIALMNIQQIKYFLALAQELHFWKTAGRMHITQSALSRQIQALERELGVQLFERDKRNVKLTSAGQFLREKWEVQINELEFFHEHARQIQLGESGTIIIAHPDSISASIMPDMLSSIASAYPKLKIELVQVRYEDQLEFLRNYKIDLVITRDINNADDIRSEKISTDFLSIVVPENHPFRNAEDLTKETLSSQKFILPIKDGGSSYSDLIQKLFRTYDIVPDAYLHSEFGSAIIALVKKGLGIAVMPNSYMFHEIPGIRFITLPFQTDLFLNWRVNDHHPVLNNVLQFILKS</sequence>
<dbReference type="InterPro" id="IPR036388">
    <property type="entry name" value="WH-like_DNA-bd_sf"/>
</dbReference>
<evidence type="ECO:0000313" key="7">
    <source>
        <dbReference type="Proteomes" id="UP000183129"/>
    </source>
</evidence>
<dbReference type="GO" id="GO:0003677">
    <property type="term" value="F:DNA binding"/>
    <property type="evidence" value="ECO:0007669"/>
    <property type="project" value="UniProtKB-KW"/>
</dbReference>
<dbReference type="CDD" id="cd05466">
    <property type="entry name" value="PBP2_LTTR_substrate"/>
    <property type="match status" value="1"/>
</dbReference>
<protein>
    <submittedName>
        <fullName evidence="6">DNA-binding transcriptional regulator, LysR family</fullName>
    </submittedName>
</protein>
<evidence type="ECO:0000256" key="4">
    <source>
        <dbReference type="ARBA" id="ARBA00023163"/>
    </source>
</evidence>
<dbReference type="PANTHER" id="PTHR30346">
    <property type="entry name" value="TRANSCRIPTIONAL DUAL REGULATOR HCAR-RELATED"/>
    <property type="match status" value="1"/>
</dbReference>
<evidence type="ECO:0000256" key="2">
    <source>
        <dbReference type="ARBA" id="ARBA00023015"/>
    </source>
</evidence>
<dbReference type="Pfam" id="PF00126">
    <property type="entry name" value="HTH_1"/>
    <property type="match status" value="1"/>
</dbReference>
<dbReference type="GO" id="GO:0032993">
    <property type="term" value="C:protein-DNA complex"/>
    <property type="evidence" value="ECO:0007669"/>
    <property type="project" value="TreeGrafter"/>
</dbReference>
<evidence type="ECO:0000256" key="3">
    <source>
        <dbReference type="ARBA" id="ARBA00023125"/>
    </source>
</evidence>
<keyword evidence="4" id="KW-0804">Transcription</keyword>
<keyword evidence="3 6" id="KW-0238">DNA-binding</keyword>
<dbReference type="AlphaFoldDB" id="A0A1I2DC83"/>
<comment type="similarity">
    <text evidence="1">Belongs to the LysR transcriptional regulatory family.</text>
</comment>
<evidence type="ECO:0000256" key="1">
    <source>
        <dbReference type="ARBA" id="ARBA00009437"/>
    </source>
</evidence>
<dbReference type="EMBL" id="FONS01000002">
    <property type="protein sequence ID" value="SFE78146.1"/>
    <property type="molecule type" value="Genomic_DNA"/>
</dbReference>
<dbReference type="InterPro" id="IPR036390">
    <property type="entry name" value="WH_DNA-bd_sf"/>
</dbReference>
<dbReference type="RefSeq" id="WP_201771392.1">
    <property type="nucleotide sequence ID" value="NZ_FONS01000002.1"/>
</dbReference>
<dbReference type="PRINTS" id="PR00039">
    <property type="entry name" value="HTHLYSR"/>
</dbReference>
<dbReference type="GO" id="GO:0003700">
    <property type="term" value="F:DNA-binding transcription factor activity"/>
    <property type="evidence" value="ECO:0007669"/>
    <property type="project" value="InterPro"/>
</dbReference>
<feature type="domain" description="HTH lysR-type" evidence="5">
    <location>
        <begin position="17"/>
        <end position="74"/>
    </location>
</feature>
<accession>A0A1I2DC83</accession>